<feature type="chain" id="PRO_5037095497" description="T9SS type A sorting domain-containing protein" evidence="1">
    <location>
        <begin position="32"/>
        <end position="929"/>
    </location>
</feature>
<protein>
    <recommendedName>
        <fullName evidence="4">T9SS type A sorting domain-containing protein</fullName>
    </recommendedName>
</protein>
<dbReference type="SUPFAM" id="SSF53474">
    <property type="entry name" value="alpha/beta-Hydrolases"/>
    <property type="match status" value="1"/>
</dbReference>
<feature type="signal peptide" evidence="1">
    <location>
        <begin position="1"/>
        <end position="31"/>
    </location>
</feature>
<proteinExistence type="predicted"/>
<dbReference type="Proteomes" id="UP000739538">
    <property type="component" value="Unassembled WGS sequence"/>
</dbReference>
<evidence type="ECO:0000256" key="1">
    <source>
        <dbReference type="SAM" id="SignalP"/>
    </source>
</evidence>
<gene>
    <name evidence="2" type="ORF">KDA27_27040</name>
</gene>
<name>A0A956NLP4_UNCEI</name>
<dbReference type="InterPro" id="IPR029058">
    <property type="entry name" value="AB_hydrolase_fold"/>
</dbReference>
<reference evidence="2" key="2">
    <citation type="journal article" date="2021" name="Microbiome">
        <title>Successional dynamics and alternative stable states in a saline activated sludge microbial community over 9 years.</title>
        <authorList>
            <person name="Wang Y."/>
            <person name="Ye J."/>
            <person name="Ju F."/>
            <person name="Liu L."/>
            <person name="Boyd J.A."/>
            <person name="Deng Y."/>
            <person name="Parks D.H."/>
            <person name="Jiang X."/>
            <person name="Yin X."/>
            <person name="Woodcroft B.J."/>
            <person name="Tyson G.W."/>
            <person name="Hugenholtz P."/>
            <person name="Polz M.F."/>
            <person name="Zhang T."/>
        </authorList>
    </citation>
    <scope>NUCLEOTIDE SEQUENCE</scope>
    <source>
        <strain evidence="2">HKST-UBA02</strain>
    </source>
</reference>
<sequence length="929" mass="102052">MHLDQRSPGRLALALAGLAAISAASTSTATATWLPSFGLSSRDYHTINTNRGHSEDELSSKYGFATGFEFYFSSWHVYPWDINEGWDPTPFRRVLVDMEDDGEWEYDVVLDKQDRLLCRHDYPVPTSLAPVPYTIRVRVEPELQAEAVWEGTFEVNILPNPDITFVSSTTGDEATGYLSPDGILDKPVIIVEGIDAENATFPDEVFGKFLGATNMLLPTGTDVLVYNFEDARRDIRENAENLLGLLSSLEGRNLANPTRVAGVSMGGVVSRWALAWAEEHDVDHGCDVFLSLDSPQQGAWVNLQLQEFIAAFDGGPGVTRMANMLKPVASLQLLRENVFDPGYIPESVRDADWGSERIGNEIAGTPIYTEFFNELNGLNGDGYPRRTLNVGVSNGAGDLENHYLQACRRESWINGASFLTLEIQDLPLLSLRMQEQDVYAGSYQPALRENTIEGAFSVYELPQLLQLFLPFFGGSSGHFKIPYTVDITGAVPGFIWANSALDIWGVERDLQGEAGDIVDWSHSKFDQILINESDPNVWPSPNNAFHDEVTPTLGAAVVEILASPRCEVEGLYPSEGTFSALENVQVGVEVSGLCIRDVDFSFTADGGATWEPVGSVAVPGNYDGPLEVSWQFPDVHSDNCYLRAEAAPSFTLMSDRFSVIRYVGPNARGTLLVHTNPAIEYSSDTPYCELAPTSCEDVSIDLSFDEDEMVWVLAAFPTTPSLSEASFGIDYLSNWISVPEYGTCGDFESSDASWPSAGRGTVVGWTEPQTHPIVPVYWFHLHSDFAEFPWFRVTPHDSHGGFFSDDSNPPLRDPIVGFGGFGAQGSIPCPGEVSDVELPGLELPGRHSLRCFRNPATDSVGFALDGPLANWGVDVYDVTGAKVHSQPRVEGAEWIWDLKDAHGDRIPTGVYFARLRDASAEPVKFTVLR</sequence>
<dbReference type="EMBL" id="JAGQHS010000360">
    <property type="protein sequence ID" value="MCA9759480.1"/>
    <property type="molecule type" value="Genomic_DNA"/>
</dbReference>
<keyword evidence="1" id="KW-0732">Signal</keyword>
<comment type="caution">
    <text evidence="2">The sequence shown here is derived from an EMBL/GenBank/DDBJ whole genome shotgun (WGS) entry which is preliminary data.</text>
</comment>
<evidence type="ECO:0008006" key="4">
    <source>
        <dbReference type="Google" id="ProtNLM"/>
    </source>
</evidence>
<dbReference type="AlphaFoldDB" id="A0A956NLP4"/>
<evidence type="ECO:0000313" key="3">
    <source>
        <dbReference type="Proteomes" id="UP000739538"/>
    </source>
</evidence>
<reference evidence="2" key="1">
    <citation type="submission" date="2020-04" db="EMBL/GenBank/DDBJ databases">
        <authorList>
            <person name="Zhang T."/>
        </authorList>
    </citation>
    <scope>NUCLEOTIDE SEQUENCE</scope>
    <source>
        <strain evidence="2">HKST-UBA02</strain>
    </source>
</reference>
<dbReference type="Gene3D" id="2.60.40.4070">
    <property type="match status" value="1"/>
</dbReference>
<organism evidence="2 3">
    <name type="scientific">Eiseniibacteriota bacterium</name>
    <dbReference type="NCBI Taxonomy" id="2212470"/>
    <lineage>
        <taxon>Bacteria</taxon>
        <taxon>Candidatus Eiseniibacteriota</taxon>
    </lineage>
</organism>
<accession>A0A956NLP4</accession>
<evidence type="ECO:0000313" key="2">
    <source>
        <dbReference type="EMBL" id="MCA9759480.1"/>
    </source>
</evidence>
<dbReference type="Gene3D" id="3.40.50.1820">
    <property type="entry name" value="alpha/beta hydrolase"/>
    <property type="match status" value="1"/>
</dbReference>